<evidence type="ECO:0000313" key="2">
    <source>
        <dbReference type="Proteomes" id="UP000766904"/>
    </source>
</evidence>
<sequence>MADSTQQLEANKNAVETTFEVMASHDFDALDDLMDEDMTFSDPLMEIEGLDDYKDLMRGRHSALPDTDHTFHKIVAEDDVVVVHFSYQGTHEGEYQGIEPTGNEVEGTAVMIDRFKDGKIVERTEEFDTLSWFQQLGVDPSEI</sequence>
<accession>A0A8J8TQ56</accession>
<dbReference type="EMBL" id="PHNJ01000018">
    <property type="protein sequence ID" value="TYL36384.1"/>
    <property type="molecule type" value="Genomic_DNA"/>
</dbReference>
<dbReference type="RefSeq" id="WP_148860219.1">
    <property type="nucleotide sequence ID" value="NZ_PHNJ01000018.1"/>
</dbReference>
<protein>
    <submittedName>
        <fullName evidence="1">Ester cyclase</fullName>
    </submittedName>
</protein>
<dbReference type="GO" id="GO:0030638">
    <property type="term" value="P:polyketide metabolic process"/>
    <property type="evidence" value="ECO:0007669"/>
    <property type="project" value="InterPro"/>
</dbReference>
<dbReference type="SUPFAM" id="SSF54427">
    <property type="entry name" value="NTF2-like"/>
    <property type="match status" value="1"/>
</dbReference>
<dbReference type="PANTHER" id="PTHR38436:SF1">
    <property type="entry name" value="ESTER CYCLASE"/>
    <property type="match status" value="1"/>
</dbReference>
<dbReference type="AlphaFoldDB" id="A0A8J8TQ56"/>
<dbReference type="Pfam" id="PF07366">
    <property type="entry name" value="SnoaL"/>
    <property type="match status" value="1"/>
</dbReference>
<dbReference type="InterPro" id="IPR032710">
    <property type="entry name" value="NTF2-like_dom_sf"/>
</dbReference>
<keyword evidence="2" id="KW-1185">Reference proteome</keyword>
<reference evidence="1" key="1">
    <citation type="submission" date="2017-11" db="EMBL/GenBank/DDBJ databases">
        <authorList>
            <person name="Kajale S.C."/>
            <person name="Sharma A."/>
        </authorList>
    </citation>
    <scope>NUCLEOTIDE SEQUENCE</scope>
    <source>
        <strain evidence="1">LS1_42</strain>
    </source>
</reference>
<dbReference type="PANTHER" id="PTHR38436">
    <property type="entry name" value="POLYKETIDE CYCLASE SNOAL-LIKE DOMAIN"/>
    <property type="match status" value="1"/>
</dbReference>
<dbReference type="OrthoDB" id="8685at2157"/>
<dbReference type="Proteomes" id="UP000766904">
    <property type="component" value="Unassembled WGS sequence"/>
</dbReference>
<proteinExistence type="predicted"/>
<name>A0A8J8TQ56_9EURY</name>
<gene>
    <name evidence="1" type="ORF">CV102_22400</name>
</gene>
<organism evidence="1 2">
    <name type="scientific">Natronococcus pandeyae</name>
    <dbReference type="NCBI Taxonomy" id="2055836"/>
    <lineage>
        <taxon>Archaea</taxon>
        <taxon>Methanobacteriati</taxon>
        <taxon>Methanobacteriota</taxon>
        <taxon>Stenosarchaea group</taxon>
        <taxon>Halobacteria</taxon>
        <taxon>Halobacteriales</taxon>
        <taxon>Natrialbaceae</taxon>
        <taxon>Natronococcus</taxon>
    </lineage>
</organism>
<dbReference type="InterPro" id="IPR009959">
    <property type="entry name" value="Cyclase_SnoaL-like"/>
</dbReference>
<evidence type="ECO:0000313" key="1">
    <source>
        <dbReference type="EMBL" id="TYL36384.1"/>
    </source>
</evidence>
<dbReference type="Gene3D" id="3.10.450.50">
    <property type="match status" value="1"/>
</dbReference>
<comment type="caution">
    <text evidence="1">The sequence shown here is derived from an EMBL/GenBank/DDBJ whole genome shotgun (WGS) entry which is preliminary data.</text>
</comment>